<dbReference type="OrthoDB" id="177518at2"/>
<dbReference type="Gene3D" id="3.90.79.10">
    <property type="entry name" value="Nucleoside Triphosphate Pyrophosphohydrolase"/>
    <property type="match status" value="1"/>
</dbReference>
<keyword evidence="2 4" id="KW-0378">Hydrolase</keyword>
<dbReference type="PANTHER" id="PTHR11839">
    <property type="entry name" value="UDP/ADP-SUGAR PYROPHOSPHATASE"/>
    <property type="match status" value="1"/>
</dbReference>
<dbReference type="eggNOG" id="COG0494">
    <property type="taxonomic scope" value="Bacteria"/>
</dbReference>
<organism evidence="4 5">
    <name type="scientific">Phycicoccus elongatus Lp2</name>
    <dbReference type="NCBI Taxonomy" id="1193181"/>
    <lineage>
        <taxon>Bacteria</taxon>
        <taxon>Bacillati</taxon>
        <taxon>Actinomycetota</taxon>
        <taxon>Actinomycetes</taxon>
        <taxon>Micrococcales</taxon>
        <taxon>Intrasporangiaceae</taxon>
        <taxon>Phycicoccus</taxon>
    </lineage>
</organism>
<dbReference type="HOGENOM" id="CLU_062658_5_2_11"/>
<dbReference type="InterPro" id="IPR000086">
    <property type="entry name" value="NUDIX_hydrolase_dom"/>
</dbReference>
<gene>
    <name evidence="4" type="ORF">BN10_1590026</name>
</gene>
<dbReference type="STRING" id="1193181.BN10_1590026"/>
<dbReference type="RefSeq" id="WP_010852027.1">
    <property type="nucleotide sequence ID" value="NZ_HF570956.1"/>
</dbReference>
<sequence length="176" mass="18936">MWPTSASRTAYANRWIEVSEDVVQMPDGSEGVYGVVTVRHASVFVVAITDADEVVLVQLDRHTTGPGLEVPAGGTDGEQPLVAAQRELEEESGYRARQWREIGRMNALNGICRAPEVVFLATGLSRAEAHGAQEEGISAVRTVPWPGVMEMVRTGEICDGETVAALMYAALALGRL</sequence>
<dbReference type="PROSITE" id="PS51462">
    <property type="entry name" value="NUDIX"/>
    <property type="match status" value="1"/>
</dbReference>
<accession>N0E397</accession>
<dbReference type="InterPro" id="IPR015797">
    <property type="entry name" value="NUDIX_hydrolase-like_dom_sf"/>
</dbReference>
<keyword evidence="5" id="KW-1185">Reference proteome</keyword>
<dbReference type="GO" id="GO:0019693">
    <property type="term" value="P:ribose phosphate metabolic process"/>
    <property type="evidence" value="ECO:0007669"/>
    <property type="project" value="TreeGrafter"/>
</dbReference>
<comment type="cofactor">
    <cofactor evidence="1">
        <name>Mg(2+)</name>
        <dbReference type="ChEBI" id="CHEBI:18420"/>
    </cofactor>
</comment>
<dbReference type="GO" id="GO:0006753">
    <property type="term" value="P:nucleoside phosphate metabolic process"/>
    <property type="evidence" value="ECO:0007669"/>
    <property type="project" value="TreeGrafter"/>
</dbReference>
<dbReference type="GO" id="GO:0016787">
    <property type="term" value="F:hydrolase activity"/>
    <property type="evidence" value="ECO:0007669"/>
    <property type="project" value="UniProtKB-KW"/>
</dbReference>
<reference evidence="4 5" key="1">
    <citation type="journal article" date="2013" name="ISME J.">
        <title>A metabolic model for members of the genus Tetrasphaera involved in enhanced biological phosphorus removal.</title>
        <authorList>
            <person name="Kristiansen R."/>
            <person name="Nguyen H.T.T."/>
            <person name="Saunders A.M."/>
            <person name="Nielsen J.L."/>
            <person name="Wimmer R."/>
            <person name="Le V.Q."/>
            <person name="McIlroy S.J."/>
            <person name="Petrovski S."/>
            <person name="Seviour R.J."/>
            <person name="Calteau A."/>
            <person name="Nielsen K.L."/>
            <person name="Nielsen P.H."/>
        </authorList>
    </citation>
    <scope>NUCLEOTIDE SEQUENCE [LARGE SCALE GENOMIC DNA]</scope>
    <source>
        <strain evidence="4 5">Lp2</strain>
    </source>
</reference>
<proteinExistence type="predicted"/>
<evidence type="ECO:0000259" key="3">
    <source>
        <dbReference type="PROSITE" id="PS51462"/>
    </source>
</evidence>
<dbReference type="EMBL" id="CAIZ01000067">
    <property type="protein sequence ID" value="CCH69374.1"/>
    <property type="molecule type" value="Genomic_DNA"/>
</dbReference>
<dbReference type="SUPFAM" id="SSF55811">
    <property type="entry name" value="Nudix"/>
    <property type="match status" value="1"/>
</dbReference>
<dbReference type="Pfam" id="PF00293">
    <property type="entry name" value="NUDIX"/>
    <property type="match status" value="1"/>
</dbReference>
<dbReference type="GO" id="GO:0005829">
    <property type="term" value="C:cytosol"/>
    <property type="evidence" value="ECO:0007669"/>
    <property type="project" value="TreeGrafter"/>
</dbReference>
<feature type="domain" description="Nudix hydrolase" evidence="3">
    <location>
        <begin position="38"/>
        <end position="165"/>
    </location>
</feature>
<protein>
    <submittedName>
        <fullName evidence="4">NTP pyrophosphohydrolase</fullName>
    </submittedName>
</protein>
<evidence type="ECO:0000256" key="1">
    <source>
        <dbReference type="ARBA" id="ARBA00001946"/>
    </source>
</evidence>
<name>N0E397_9MICO</name>
<dbReference type="PANTHER" id="PTHR11839:SF18">
    <property type="entry name" value="NUDIX HYDROLASE DOMAIN-CONTAINING PROTEIN"/>
    <property type="match status" value="1"/>
</dbReference>
<evidence type="ECO:0000256" key="2">
    <source>
        <dbReference type="ARBA" id="ARBA00022801"/>
    </source>
</evidence>
<evidence type="ECO:0000313" key="5">
    <source>
        <dbReference type="Proteomes" id="UP000013167"/>
    </source>
</evidence>
<dbReference type="Proteomes" id="UP000013167">
    <property type="component" value="Unassembled WGS sequence"/>
</dbReference>
<dbReference type="AlphaFoldDB" id="N0E397"/>
<comment type="caution">
    <text evidence="4">The sequence shown here is derived from an EMBL/GenBank/DDBJ whole genome shotgun (WGS) entry which is preliminary data.</text>
</comment>
<evidence type="ECO:0000313" key="4">
    <source>
        <dbReference type="EMBL" id="CCH69374.1"/>
    </source>
</evidence>